<protein>
    <submittedName>
        <fullName evidence="2">Uncharacterized protein</fullName>
    </submittedName>
</protein>
<comment type="caution">
    <text evidence="2">The sequence shown here is derived from an EMBL/GenBank/DDBJ whole genome shotgun (WGS) entry which is preliminary data.</text>
</comment>
<sequence>MANTQPPPAKDKLQEEEERLQDAFDHINELHLQLRQLRTALPRIVAPLSAKSAKNASPQAVHAAVMKAAQDTSNQITDLRNAFTSDKTVAIFREAAESRKKEPKGIRPWLACEDPNWAQVKKGRQPADPATESTRAAAAVSSTTGNNS</sequence>
<proteinExistence type="predicted"/>
<evidence type="ECO:0000313" key="2">
    <source>
        <dbReference type="EMBL" id="KAK1750637.1"/>
    </source>
</evidence>
<reference evidence="2" key="1">
    <citation type="submission" date="2023-06" db="EMBL/GenBank/DDBJ databases">
        <title>Genome-scale phylogeny and comparative genomics of the fungal order Sordariales.</title>
        <authorList>
            <consortium name="Lawrence Berkeley National Laboratory"/>
            <person name="Hensen N."/>
            <person name="Bonometti L."/>
            <person name="Westerberg I."/>
            <person name="Brannstrom I.O."/>
            <person name="Guillou S."/>
            <person name="Cros-Aarteil S."/>
            <person name="Calhoun S."/>
            <person name="Haridas S."/>
            <person name="Kuo A."/>
            <person name="Mondo S."/>
            <person name="Pangilinan J."/>
            <person name="Riley R."/>
            <person name="Labutti K."/>
            <person name="Andreopoulos B."/>
            <person name="Lipzen A."/>
            <person name="Chen C."/>
            <person name="Yanf M."/>
            <person name="Daum C."/>
            <person name="Ng V."/>
            <person name="Clum A."/>
            <person name="Steindorff A."/>
            <person name="Ohm R."/>
            <person name="Martin F."/>
            <person name="Silar P."/>
            <person name="Natvig D."/>
            <person name="Lalanne C."/>
            <person name="Gautier V."/>
            <person name="Ament-Velasquez S.L."/>
            <person name="Kruys A."/>
            <person name="Hutchinson M.I."/>
            <person name="Powell A.J."/>
            <person name="Barry K."/>
            <person name="Miller A.N."/>
            <person name="Grigoriev I.V."/>
            <person name="Debuchy R."/>
            <person name="Gladieux P."/>
            <person name="Thoren M.H."/>
            <person name="Johannesson H."/>
        </authorList>
    </citation>
    <scope>NUCLEOTIDE SEQUENCE</scope>
    <source>
        <strain evidence="2">PSN4</strain>
    </source>
</reference>
<dbReference type="Proteomes" id="UP001239445">
    <property type="component" value="Unassembled WGS sequence"/>
</dbReference>
<feature type="compositionally biased region" description="Low complexity" evidence="1">
    <location>
        <begin position="127"/>
        <end position="148"/>
    </location>
</feature>
<organism evidence="2 3">
    <name type="scientific">Echria macrotheca</name>
    <dbReference type="NCBI Taxonomy" id="438768"/>
    <lineage>
        <taxon>Eukaryota</taxon>
        <taxon>Fungi</taxon>
        <taxon>Dikarya</taxon>
        <taxon>Ascomycota</taxon>
        <taxon>Pezizomycotina</taxon>
        <taxon>Sordariomycetes</taxon>
        <taxon>Sordariomycetidae</taxon>
        <taxon>Sordariales</taxon>
        <taxon>Schizotheciaceae</taxon>
        <taxon>Echria</taxon>
    </lineage>
</organism>
<name>A0AAJ0B5N4_9PEZI</name>
<keyword evidence="3" id="KW-1185">Reference proteome</keyword>
<accession>A0AAJ0B5N4</accession>
<dbReference type="EMBL" id="MU839845">
    <property type="protein sequence ID" value="KAK1750637.1"/>
    <property type="molecule type" value="Genomic_DNA"/>
</dbReference>
<evidence type="ECO:0000313" key="3">
    <source>
        <dbReference type="Proteomes" id="UP001239445"/>
    </source>
</evidence>
<evidence type="ECO:0000256" key="1">
    <source>
        <dbReference type="SAM" id="MobiDB-lite"/>
    </source>
</evidence>
<dbReference type="AlphaFoldDB" id="A0AAJ0B5N4"/>
<gene>
    <name evidence="2" type="ORF">QBC47DRAFT_90952</name>
</gene>
<feature type="region of interest" description="Disordered" evidence="1">
    <location>
        <begin position="117"/>
        <end position="148"/>
    </location>
</feature>